<feature type="transmembrane region" description="Helical" evidence="12">
    <location>
        <begin position="218"/>
        <end position="236"/>
    </location>
</feature>
<comment type="caution">
    <text evidence="13">The sequence shown here is derived from an EMBL/GenBank/DDBJ whole genome shotgun (WGS) entry which is preliminary data.</text>
</comment>
<evidence type="ECO:0000256" key="7">
    <source>
        <dbReference type="ARBA" id="ARBA00023004"/>
    </source>
</evidence>
<evidence type="ECO:0000256" key="1">
    <source>
        <dbReference type="ARBA" id="ARBA00004141"/>
    </source>
</evidence>
<organism evidence="13 14">
    <name type="scientific">Nocardioides yefusunii</name>
    <dbReference type="NCBI Taxonomy" id="2500546"/>
    <lineage>
        <taxon>Bacteria</taxon>
        <taxon>Bacillati</taxon>
        <taxon>Actinomycetota</taxon>
        <taxon>Actinomycetes</taxon>
        <taxon>Propionibacteriales</taxon>
        <taxon>Nocardioidaceae</taxon>
        <taxon>Nocardioides</taxon>
    </lineage>
</organism>
<feature type="transmembrane region" description="Helical" evidence="12">
    <location>
        <begin position="274"/>
        <end position="295"/>
    </location>
</feature>
<keyword evidence="4" id="KW-0479">Metal-binding</keyword>
<evidence type="ECO:0000256" key="11">
    <source>
        <dbReference type="ARBA" id="ARBA00023444"/>
    </source>
</evidence>
<protein>
    <submittedName>
        <fullName evidence="13">Heme A synthase</fullName>
    </submittedName>
</protein>
<keyword evidence="3 12" id="KW-0812">Transmembrane</keyword>
<feature type="transmembrane region" description="Helical" evidence="12">
    <location>
        <begin position="177"/>
        <end position="198"/>
    </location>
</feature>
<feature type="transmembrane region" description="Helical" evidence="12">
    <location>
        <begin position="28"/>
        <end position="48"/>
    </location>
</feature>
<gene>
    <name evidence="13" type="ORF">ACFPWU_02530</name>
</gene>
<accession>A0ABW1QSS4</accession>
<name>A0ABW1QSS4_9ACTN</name>
<evidence type="ECO:0000256" key="9">
    <source>
        <dbReference type="ARBA" id="ARBA00023136"/>
    </source>
</evidence>
<dbReference type="RefSeq" id="WP_239022025.1">
    <property type="nucleotide sequence ID" value="NZ_CP034929.1"/>
</dbReference>
<keyword evidence="6" id="KW-0560">Oxidoreductase</keyword>
<dbReference type="PANTHER" id="PTHR35457:SF1">
    <property type="entry name" value="HEME A SYNTHASE"/>
    <property type="match status" value="1"/>
</dbReference>
<comment type="subcellular location">
    <subcellularLocation>
        <location evidence="1">Membrane</location>
        <topology evidence="1">Multi-pass membrane protein</topology>
    </subcellularLocation>
</comment>
<dbReference type="Pfam" id="PF02628">
    <property type="entry name" value="COX15-CtaA"/>
    <property type="match status" value="2"/>
</dbReference>
<comment type="pathway">
    <text evidence="11">Porphyrin-containing compound metabolism.</text>
</comment>
<feature type="transmembrane region" description="Helical" evidence="12">
    <location>
        <begin position="113"/>
        <end position="131"/>
    </location>
</feature>
<sequence>MNTRDNVVGTATTGFTASPWALRWLRPLALANLVANILIVVTGGIVRLTGSGLGCDTWPKCTEDRYTAHAETGIHGAIEFGNRMLTWILVALAIAFVVAAFKSNDRRTRILSVLVAVGIPLQAVLGGITVLTDLNPWVVSLHLMASMLMIAFCVLALDHLSGSARPAAPALLGRLAWALLLLGWVILYLGTIVTGSGPHAGDVDAKRNGLSPENTAKIHAWTVYLLCLGTVVLLWLSRRRGLTLVLRAGLVLLGVELFQGVVGYVQYFNGLPEVLVIAHMLGAGLLSAAVTWVVLATQHSDGGVLVGTLTSAGSDEPLR</sequence>
<dbReference type="EMBL" id="JBHSQI010000001">
    <property type="protein sequence ID" value="MFC6152539.1"/>
    <property type="molecule type" value="Genomic_DNA"/>
</dbReference>
<evidence type="ECO:0000256" key="5">
    <source>
        <dbReference type="ARBA" id="ARBA00022989"/>
    </source>
</evidence>
<evidence type="ECO:0000256" key="8">
    <source>
        <dbReference type="ARBA" id="ARBA00023133"/>
    </source>
</evidence>
<feature type="transmembrane region" description="Helical" evidence="12">
    <location>
        <begin position="248"/>
        <end position="268"/>
    </location>
</feature>
<dbReference type="PANTHER" id="PTHR35457">
    <property type="entry name" value="HEME A SYNTHASE"/>
    <property type="match status" value="1"/>
</dbReference>
<evidence type="ECO:0000313" key="14">
    <source>
        <dbReference type="Proteomes" id="UP001596098"/>
    </source>
</evidence>
<feature type="transmembrane region" description="Helical" evidence="12">
    <location>
        <begin position="137"/>
        <end position="157"/>
    </location>
</feature>
<evidence type="ECO:0000313" key="13">
    <source>
        <dbReference type="EMBL" id="MFC6152539.1"/>
    </source>
</evidence>
<evidence type="ECO:0000256" key="12">
    <source>
        <dbReference type="SAM" id="Phobius"/>
    </source>
</evidence>
<dbReference type="Proteomes" id="UP001596098">
    <property type="component" value="Unassembled WGS sequence"/>
</dbReference>
<keyword evidence="7" id="KW-0408">Iron</keyword>
<keyword evidence="5 12" id="KW-1133">Transmembrane helix</keyword>
<keyword evidence="14" id="KW-1185">Reference proteome</keyword>
<proteinExistence type="predicted"/>
<evidence type="ECO:0000256" key="3">
    <source>
        <dbReference type="ARBA" id="ARBA00022692"/>
    </source>
</evidence>
<evidence type="ECO:0000256" key="4">
    <source>
        <dbReference type="ARBA" id="ARBA00022723"/>
    </source>
</evidence>
<keyword evidence="10" id="KW-1015">Disulfide bond</keyword>
<keyword evidence="9 12" id="KW-0472">Membrane</keyword>
<dbReference type="InterPro" id="IPR050450">
    <property type="entry name" value="COX15/CtaA_HemeA_synthase"/>
</dbReference>
<dbReference type="InterPro" id="IPR003780">
    <property type="entry name" value="COX15/CtaA_fam"/>
</dbReference>
<evidence type="ECO:0000256" key="6">
    <source>
        <dbReference type="ARBA" id="ARBA00023002"/>
    </source>
</evidence>
<reference evidence="14" key="1">
    <citation type="journal article" date="2019" name="Int. J. Syst. Evol. Microbiol.">
        <title>The Global Catalogue of Microorganisms (GCM) 10K type strain sequencing project: providing services to taxonomists for standard genome sequencing and annotation.</title>
        <authorList>
            <consortium name="The Broad Institute Genomics Platform"/>
            <consortium name="The Broad Institute Genome Sequencing Center for Infectious Disease"/>
            <person name="Wu L."/>
            <person name="Ma J."/>
        </authorList>
    </citation>
    <scope>NUCLEOTIDE SEQUENCE [LARGE SCALE GENOMIC DNA]</scope>
    <source>
        <strain evidence="14">DFY28</strain>
    </source>
</reference>
<evidence type="ECO:0000256" key="2">
    <source>
        <dbReference type="ARBA" id="ARBA00022475"/>
    </source>
</evidence>
<keyword evidence="8" id="KW-0350">Heme biosynthesis</keyword>
<evidence type="ECO:0000256" key="10">
    <source>
        <dbReference type="ARBA" id="ARBA00023157"/>
    </source>
</evidence>
<feature type="transmembrane region" description="Helical" evidence="12">
    <location>
        <begin position="84"/>
        <end position="101"/>
    </location>
</feature>
<keyword evidence="2" id="KW-1003">Cell membrane</keyword>